<name>A0A6J7X4G8_9CAUD</name>
<organism evidence="1">
    <name type="scientific">uncultured Caudovirales phage</name>
    <dbReference type="NCBI Taxonomy" id="2100421"/>
    <lineage>
        <taxon>Viruses</taxon>
        <taxon>Duplodnaviria</taxon>
        <taxon>Heunggongvirae</taxon>
        <taxon>Uroviricota</taxon>
        <taxon>Caudoviricetes</taxon>
        <taxon>Peduoviridae</taxon>
        <taxon>Maltschvirus</taxon>
        <taxon>Maltschvirus maltsch</taxon>
    </lineage>
</organism>
<accession>A0A6J7X4G8</accession>
<reference evidence="1" key="1">
    <citation type="submission" date="2020-05" db="EMBL/GenBank/DDBJ databases">
        <authorList>
            <person name="Chiriac C."/>
            <person name="Salcher M."/>
            <person name="Ghai R."/>
            <person name="Kavagutti S V."/>
        </authorList>
    </citation>
    <scope>NUCLEOTIDE SEQUENCE</scope>
</reference>
<gene>
    <name evidence="1" type="ORF">UFOVP380_2</name>
</gene>
<evidence type="ECO:0000313" key="1">
    <source>
        <dbReference type="EMBL" id="CAB5223154.1"/>
    </source>
</evidence>
<protein>
    <submittedName>
        <fullName evidence="1">Uncharacterized protein</fullName>
    </submittedName>
</protein>
<proteinExistence type="predicted"/>
<sequence>MDEEWYMDALRDDAEADAQVWLMDFSHEEREEDAEPNEQRHN</sequence>
<dbReference type="EMBL" id="LR798317">
    <property type="protein sequence ID" value="CAB5223154.1"/>
    <property type="molecule type" value="Genomic_DNA"/>
</dbReference>